<feature type="region of interest" description="Disordered" evidence="1">
    <location>
        <begin position="1"/>
        <end position="32"/>
    </location>
</feature>
<gene>
    <name evidence="2" type="ORF">PCAL00307_LOCUS2005</name>
    <name evidence="3" type="ORF">PECAL_5P27760</name>
</gene>
<evidence type="ECO:0000256" key="1">
    <source>
        <dbReference type="SAM" id="MobiDB-lite"/>
    </source>
</evidence>
<feature type="compositionally biased region" description="Basic and acidic residues" evidence="1">
    <location>
        <begin position="22"/>
        <end position="32"/>
    </location>
</feature>
<proteinExistence type="predicted"/>
<organism evidence="2">
    <name type="scientific">Pelagomonas calceolata</name>
    <dbReference type="NCBI Taxonomy" id="35677"/>
    <lineage>
        <taxon>Eukaryota</taxon>
        <taxon>Sar</taxon>
        <taxon>Stramenopiles</taxon>
        <taxon>Ochrophyta</taxon>
        <taxon>Pelagophyceae</taxon>
        <taxon>Pelagomonadales</taxon>
        <taxon>Pelagomonadaceae</taxon>
        <taxon>Pelagomonas</taxon>
    </lineage>
</organism>
<dbReference type="EMBL" id="HBIW01002381">
    <property type="protein sequence ID" value="CAE0686571.1"/>
    <property type="molecule type" value="Transcribed_RNA"/>
</dbReference>
<dbReference type="EMBL" id="CAKKNE010000005">
    <property type="protein sequence ID" value="CAH0378260.1"/>
    <property type="molecule type" value="Genomic_DNA"/>
</dbReference>
<dbReference type="AlphaFoldDB" id="A0A7S3ZL09"/>
<name>A0A7S3ZL09_9STRA</name>
<evidence type="ECO:0000313" key="3">
    <source>
        <dbReference type="EMBL" id="CAH0378260.1"/>
    </source>
</evidence>
<dbReference type="Proteomes" id="UP000789595">
    <property type="component" value="Unassembled WGS sequence"/>
</dbReference>
<sequence length="223" mass="24446">MKRPHDDSDSDSCVDLTEEPPADVKPKLPEPHVFDVDEDPVQAPIRRGLLLRSTHSGFYAARSTNKTNGRQSSRVLLVARQFDGEMRHDTPLLLAESDIFVRGEARQFSLRGPAVSRRGEVARELGLKLTIGSIDIVSDDEEITLIISADGVVETRSGSRLRRVGELSFGENPPDVKVWATKMLAKALHPNAMDHKDPDLDGSVLVEASALDFDVVAGVDESQ</sequence>
<protein>
    <submittedName>
        <fullName evidence="2">Uncharacterized protein</fullName>
    </submittedName>
</protein>
<evidence type="ECO:0000313" key="2">
    <source>
        <dbReference type="EMBL" id="CAE0686571.1"/>
    </source>
</evidence>
<reference evidence="2" key="1">
    <citation type="submission" date="2021-01" db="EMBL/GenBank/DDBJ databases">
        <authorList>
            <person name="Corre E."/>
            <person name="Pelletier E."/>
            <person name="Niang G."/>
            <person name="Scheremetjew M."/>
            <person name="Finn R."/>
            <person name="Kale V."/>
            <person name="Holt S."/>
            <person name="Cochrane G."/>
            <person name="Meng A."/>
            <person name="Brown T."/>
            <person name="Cohen L."/>
        </authorList>
    </citation>
    <scope>NUCLEOTIDE SEQUENCE</scope>
    <source>
        <strain evidence="2">CCMP1756</strain>
    </source>
</reference>
<keyword evidence="4" id="KW-1185">Reference proteome</keyword>
<evidence type="ECO:0000313" key="4">
    <source>
        <dbReference type="Proteomes" id="UP000789595"/>
    </source>
</evidence>
<reference evidence="3" key="2">
    <citation type="submission" date="2021-11" db="EMBL/GenBank/DDBJ databases">
        <authorList>
            <consortium name="Genoscope - CEA"/>
            <person name="William W."/>
        </authorList>
    </citation>
    <scope>NUCLEOTIDE SEQUENCE</scope>
</reference>
<accession>A0A7S3ZL09</accession>
<feature type="compositionally biased region" description="Acidic residues" evidence="1">
    <location>
        <begin position="8"/>
        <end position="21"/>
    </location>
</feature>